<dbReference type="Pfam" id="PF04548">
    <property type="entry name" value="AIG1"/>
    <property type="match status" value="1"/>
</dbReference>
<keyword evidence="8" id="KW-1185">Reference proteome</keyword>
<keyword evidence="5" id="KW-1133">Transmembrane helix</keyword>
<dbReference type="InterPro" id="IPR006703">
    <property type="entry name" value="G_AIG1"/>
</dbReference>
<proteinExistence type="inferred from homology"/>
<evidence type="ECO:0000256" key="1">
    <source>
        <dbReference type="ARBA" id="ARBA00008535"/>
    </source>
</evidence>
<evidence type="ECO:0000256" key="3">
    <source>
        <dbReference type="ARBA" id="ARBA00023134"/>
    </source>
</evidence>
<keyword evidence="2" id="KW-0547">Nucleotide-binding</keyword>
<dbReference type="Gene3D" id="3.40.50.300">
    <property type="entry name" value="P-loop containing nucleotide triphosphate hydrolases"/>
    <property type="match status" value="1"/>
</dbReference>
<feature type="transmembrane region" description="Helical" evidence="5">
    <location>
        <begin position="235"/>
        <end position="256"/>
    </location>
</feature>
<evidence type="ECO:0000259" key="6">
    <source>
        <dbReference type="PROSITE" id="PS51720"/>
    </source>
</evidence>
<dbReference type="STRING" id="109280.ENSHCOP00000006665"/>
<feature type="domain" description="AIG1-type G" evidence="6">
    <location>
        <begin position="10"/>
        <end position="196"/>
    </location>
</feature>
<evidence type="ECO:0000256" key="5">
    <source>
        <dbReference type="SAM" id="Phobius"/>
    </source>
</evidence>
<dbReference type="PANTHER" id="PTHR10903:SF170">
    <property type="entry name" value="GTPASE IMAP FAMILY MEMBER 7"/>
    <property type="match status" value="1"/>
</dbReference>
<keyword evidence="3" id="KW-0342">GTP-binding</keyword>
<dbReference type="AlphaFoldDB" id="A0A3Q2XPL0"/>
<organism evidence="7 8">
    <name type="scientific">Hippocampus comes</name>
    <name type="common">Tiger tail seahorse</name>
    <dbReference type="NCBI Taxonomy" id="109280"/>
    <lineage>
        <taxon>Eukaryota</taxon>
        <taxon>Metazoa</taxon>
        <taxon>Chordata</taxon>
        <taxon>Craniata</taxon>
        <taxon>Vertebrata</taxon>
        <taxon>Euteleostomi</taxon>
        <taxon>Actinopterygii</taxon>
        <taxon>Neopterygii</taxon>
        <taxon>Teleostei</taxon>
        <taxon>Neoteleostei</taxon>
        <taxon>Acanthomorphata</taxon>
        <taxon>Syngnathiaria</taxon>
        <taxon>Syngnathiformes</taxon>
        <taxon>Syngnathoidei</taxon>
        <taxon>Syngnathidae</taxon>
        <taxon>Hippocampus</taxon>
    </lineage>
</organism>
<dbReference type="PANTHER" id="PTHR10903">
    <property type="entry name" value="GTPASE, IMAP FAMILY MEMBER-RELATED"/>
    <property type="match status" value="1"/>
</dbReference>
<keyword evidence="5" id="KW-0812">Transmembrane</keyword>
<evidence type="ECO:0000313" key="7">
    <source>
        <dbReference type="Ensembl" id="ENSHCOP00000006665.1"/>
    </source>
</evidence>
<keyword evidence="5" id="KW-0472">Membrane</keyword>
<dbReference type="SUPFAM" id="SSF52540">
    <property type="entry name" value="P-loop containing nucleoside triphosphate hydrolases"/>
    <property type="match status" value="1"/>
</dbReference>
<dbReference type="InterPro" id="IPR045058">
    <property type="entry name" value="GIMA/IAN/Toc"/>
</dbReference>
<evidence type="ECO:0000256" key="2">
    <source>
        <dbReference type="ARBA" id="ARBA00022741"/>
    </source>
</evidence>
<dbReference type="InterPro" id="IPR027417">
    <property type="entry name" value="P-loop_NTPase"/>
</dbReference>
<accession>A0A3Q2XPL0</accession>
<dbReference type="OMA" id="NTILGRC"/>
<reference evidence="7" key="2">
    <citation type="submission" date="2025-09" db="UniProtKB">
        <authorList>
            <consortium name="Ensembl"/>
        </authorList>
    </citation>
    <scope>IDENTIFICATION</scope>
</reference>
<evidence type="ECO:0000256" key="4">
    <source>
        <dbReference type="SAM" id="MobiDB-lite"/>
    </source>
</evidence>
<feature type="transmembrane region" description="Helical" evidence="5">
    <location>
        <begin position="268"/>
        <end position="290"/>
    </location>
</feature>
<protein>
    <recommendedName>
        <fullName evidence="6">AIG1-type G domain-containing protein</fullName>
    </recommendedName>
</protein>
<dbReference type="GO" id="GO:0005525">
    <property type="term" value="F:GTP binding"/>
    <property type="evidence" value="ECO:0007669"/>
    <property type="project" value="UniProtKB-KW"/>
</dbReference>
<comment type="similarity">
    <text evidence="1">Belongs to the TRAFAC class TrmE-Era-EngA-EngB-Septin-like GTPase superfamily. AIG1/Toc34/Toc159-like paraseptin GTPase family. IAN subfamily.</text>
</comment>
<evidence type="ECO:0000313" key="8">
    <source>
        <dbReference type="Proteomes" id="UP000264820"/>
    </source>
</evidence>
<dbReference type="Proteomes" id="UP000264820">
    <property type="component" value="Unplaced"/>
</dbReference>
<reference evidence="7" key="1">
    <citation type="submission" date="2025-08" db="UniProtKB">
        <authorList>
            <consortium name="Ensembl"/>
        </authorList>
    </citation>
    <scope>IDENTIFICATION</scope>
</reference>
<dbReference type="PROSITE" id="PS51720">
    <property type="entry name" value="G_AIG1"/>
    <property type="match status" value="1"/>
</dbReference>
<dbReference type="GeneTree" id="ENSGT01120000271858"/>
<feature type="compositionally biased region" description="Polar residues" evidence="4">
    <location>
        <begin position="24"/>
        <end position="39"/>
    </location>
</feature>
<name>A0A3Q2XPL0_HIPCM</name>
<dbReference type="Ensembl" id="ENSHCOT00000003291.1">
    <property type="protein sequence ID" value="ENSHCOP00000006665.1"/>
    <property type="gene ID" value="ENSHCOG00000008512.1"/>
</dbReference>
<dbReference type="FunFam" id="3.40.50.300:FF:000366">
    <property type="entry name" value="GTPase, IMAP family member 2"/>
    <property type="match status" value="1"/>
</dbReference>
<feature type="region of interest" description="Disordered" evidence="4">
    <location>
        <begin position="24"/>
        <end position="45"/>
    </location>
</feature>
<sequence length="344" mass="37547">MENDSEIAGLEDLRLVLLGNTGSGKSATGNTSSCQNSVTEPAEGHDQQILRRLTVVDMPGFGDTCLSEEQIYTEMVKCLSFCAPGPHAFLLVVPIGPYTEDADQSILNLAKIFGDDAVKYHTVVLFTKWDQLQGMEDSPAALRNLIDKCGGRYQVFNNLQNSNNPAQVQELLSKVDSMVKQSKSGFYSNAMFEEAEAIREEQRRIMLENKRRGSSGASEQMREEAVRSSRVLERLTRVVVTGVIGLTVGIAFGVSLTPTVAAAVSGKTAMALGAAIGGAIRVVAVMVCSYQRVHVILPARKPWFHCTVSARFGQSAKLLFYTTTLKMLFLVHRFNDGEKGKTVT</sequence>